<evidence type="ECO:0008006" key="4">
    <source>
        <dbReference type="Google" id="ProtNLM"/>
    </source>
</evidence>
<comment type="caution">
    <text evidence="2">The sequence shown here is derived from an EMBL/GenBank/DDBJ whole genome shotgun (WGS) entry which is preliminary data.</text>
</comment>
<evidence type="ECO:0000313" key="2">
    <source>
        <dbReference type="EMBL" id="GFO02986.1"/>
    </source>
</evidence>
<feature type="chain" id="PRO_5043483941" description="Secreted protein" evidence="1">
    <location>
        <begin position="21"/>
        <end position="144"/>
    </location>
</feature>
<evidence type="ECO:0000313" key="3">
    <source>
        <dbReference type="Proteomes" id="UP000735302"/>
    </source>
</evidence>
<keyword evidence="1" id="KW-0732">Signal</keyword>
<gene>
    <name evidence="2" type="ORF">PoB_002949100</name>
</gene>
<feature type="signal peptide" evidence="1">
    <location>
        <begin position="1"/>
        <end position="20"/>
    </location>
</feature>
<name>A0AAV4A8G6_9GAST</name>
<proteinExistence type="predicted"/>
<keyword evidence="3" id="KW-1185">Reference proteome</keyword>
<reference evidence="2 3" key="1">
    <citation type="journal article" date="2021" name="Elife">
        <title>Chloroplast acquisition without the gene transfer in kleptoplastic sea slugs, Plakobranchus ocellatus.</title>
        <authorList>
            <person name="Maeda T."/>
            <person name="Takahashi S."/>
            <person name="Yoshida T."/>
            <person name="Shimamura S."/>
            <person name="Takaki Y."/>
            <person name="Nagai Y."/>
            <person name="Toyoda A."/>
            <person name="Suzuki Y."/>
            <person name="Arimoto A."/>
            <person name="Ishii H."/>
            <person name="Satoh N."/>
            <person name="Nishiyama T."/>
            <person name="Hasebe M."/>
            <person name="Maruyama T."/>
            <person name="Minagawa J."/>
            <person name="Obokata J."/>
            <person name="Shigenobu S."/>
        </authorList>
    </citation>
    <scope>NUCLEOTIDE SEQUENCE [LARGE SCALE GENOMIC DNA]</scope>
</reference>
<dbReference type="Proteomes" id="UP000735302">
    <property type="component" value="Unassembled WGS sequence"/>
</dbReference>
<dbReference type="AlphaFoldDB" id="A0AAV4A8G6"/>
<accession>A0AAV4A8G6</accession>
<protein>
    <recommendedName>
        <fullName evidence="4">Secreted protein</fullName>
    </recommendedName>
</protein>
<dbReference type="EMBL" id="BLXT01003699">
    <property type="protein sequence ID" value="GFO02986.1"/>
    <property type="molecule type" value="Genomic_DNA"/>
</dbReference>
<sequence length="144" mass="15960">MCWKTCAVLLFCFLVINTESNFYKAITIIVLSRLPYGFDLDNTNKKYQIQFLRSAQPGVWLELCSGLSASSSSFWLLPACYTIVDVCTSAAVTVASNIGYEAARQRASKIHPSRDAKSVDGGCKRMIARSLERSGRDLSDEIDC</sequence>
<evidence type="ECO:0000256" key="1">
    <source>
        <dbReference type="SAM" id="SignalP"/>
    </source>
</evidence>
<organism evidence="2 3">
    <name type="scientific">Plakobranchus ocellatus</name>
    <dbReference type="NCBI Taxonomy" id="259542"/>
    <lineage>
        <taxon>Eukaryota</taxon>
        <taxon>Metazoa</taxon>
        <taxon>Spiralia</taxon>
        <taxon>Lophotrochozoa</taxon>
        <taxon>Mollusca</taxon>
        <taxon>Gastropoda</taxon>
        <taxon>Heterobranchia</taxon>
        <taxon>Euthyneura</taxon>
        <taxon>Panpulmonata</taxon>
        <taxon>Sacoglossa</taxon>
        <taxon>Placobranchoidea</taxon>
        <taxon>Plakobranchidae</taxon>
        <taxon>Plakobranchus</taxon>
    </lineage>
</organism>